<dbReference type="GeneID" id="128201879"/>
<proteinExistence type="predicted"/>
<dbReference type="RefSeq" id="XP_052756150.1">
    <property type="nucleotide sequence ID" value="XM_052900190.1"/>
</dbReference>
<sequence>MDMGVHLDSHEIASVYKIGSSSNKSRPIVVSFSSTWKKHLVQQNKSNLPHGIYFKEDYPKEVLDIRRKLQPKLEEERKKGNIAYLKYDQLVVKKPKESNREKRKRENTDSPTTKNHSKKLLANSSPNSSYISPVLPIDLMKDKPKPNILNYVARGRSSSMSELAKN</sequence>
<gene>
    <name evidence="3" type="primary">LOC128201879</name>
</gene>
<feature type="compositionally biased region" description="Polar residues" evidence="1">
    <location>
        <begin position="122"/>
        <end position="131"/>
    </location>
</feature>
<feature type="region of interest" description="Disordered" evidence="1">
    <location>
        <begin position="93"/>
        <end position="133"/>
    </location>
</feature>
<evidence type="ECO:0000256" key="1">
    <source>
        <dbReference type="SAM" id="MobiDB-lite"/>
    </source>
</evidence>
<accession>A0ABM3MY48</accession>
<name>A0ABM3MY48_GALME</name>
<keyword evidence="2" id="KW-1185">Reference proteome</keyword>
<protein>
    <submittedName>
        <fullName evidence="3">Uncharacterized protein LOC128201879</fullName>
    </submittedName>
</protein>
<evidence type="ECO:0000313" key="3">
    <source>
        <dbReference type="RefSeq" id="XP_052756150.1"/>
    </source>
</evidence>
<feature type="compositionally biased region" description="Basic and acidic residues" evidence="1">
    <location>
        <begin position="94"/>
        <end position="108"/>
    </location>
</feature>
<dbReference type="Proteomes" id="UP001652740">
    <property type="component" value="Unplaced"/>
</dbReference>
<reference evidence="3" key="1">
    <citation type="submission" date="2025-08" db="UniProtKB">
        <authorList>
            <consortium name="RefSeq"/>
        </authorList>
    </citation>
    <scope>IDENTIFICATION</scope>
    <source>
        <tissue evidence="3">Whole larvae</tissue>
    </source>
</reference>
<evidence type="ECO:0000313" key="2">
    <source>
        <dbReference type="Proteomes" id="UP001652740"/>
    </source>
</evidence>
<organism evidence="2 3">
    <name type="scientific">Galleria mellonella</name>
    <name type="common">Greater wax moth</name>
    <dbReference type="NCBI Taxonomy" id="7137"/>
    <lineage>
        <taxon>Eukaryota</taxon>
        <taxon>Metazoa</taxon>
        <taxon>Ecdysozoa</taxon>
        <taxon>Arthropoda</taxon>
        <taxon>Hexapoda</taxon>
        <taxon>Insecta</taxon>
        <taxon>Pterygota</taxon>
        <taxon>Neoptera</taxon>
        <taxon>Endopterygota</taxon>
        <taxon>Lepidoptera</taxon>
        <taxon>Glossata</taxon>
        <taxon>Ditrysia</taxon>
        <taxon>Pyraloidea</taxon>
        <taxon>Pyralidae</taxon>
        <taxon>Galleriinae</taxon>
        <taxon>Galleria</taxon>
    </lineage>
</organism>